<dbReference type="SMART" id="SM00054">
    <property type="entry name" value="EFh"/>
    <property type="match status" value="2"/>
</dbReference>
<dbReference type="FunFam" id="3.90.70.10:FF:000001">
    <property type="entry name" value="Calpain-1 catalytic subunit"/>
    <property type="match status" value="1"/>
</dbReference>
<feature type="active site" evidence="6 7">
    <location>
        <position position="267"/>
    </location>
</feature>
<dbReference type="GO" id="GO:0005509">
    <property type="term" value="F:calcium ion binding"/>
    <property type="evidence" value="ECO:0007669"/>
    <property type="project" value="InterPro"/>
</dbReference>
<evidence type="ECO:0000256" key="1">
    <source>
        <dbReference type="ARBA" id="ARBA00007623"/>
    </source>
</evidence>
<keyword evidence="3 7" id="KW-0378">Hydrolase</keyword>
<dbReference type="InterPro" id="IPR022684">
    <property type="entry name" value="Calpain_cysteine_protease"/>
</dbReference>
<evidence type="ECO:0000259" key="9">
    <source>
        <dbReference type="PROSITE" id="PS50222"/>
    </source>
</evidence>
<dbReference type="SMART" id="SM00230">
    <property type="entry name" value="CysPc"/>
    <property type="match status" value="1"/>
</dbReference>
<dbReference type="PANTHER" id="PTHR10183:SF433">
    <property type="entry name" value="CALPAIN-A-RELATED"/>
    <property type="match status" value="1"/>
</dbReference>
<dbReference type="FunFam" id="2.60.120.380:FF:000011">
    <property type="entry name" value="Calpain 12"/>
    <property type="match status" value="1"/>
</dbReference>
<evidence type="ECO:0000256" key="6">
    <source>
        <dbReference type="PIRSR" id="PIRSR622684-1"/>
    </source>
</evidence>
<dbReference type="CDD" id="cd00044">
    <property type="entry name" value="CysPc"/>
    <property type="match status" value="1"/>
</dbReference>
<dbReference type="PROSITE" id="PS00018">
    <property type="entry name" value="EF_HAND_1"/>
    <property type="match status" value="1"/>
</dbReference>
<gene>
    <name evidence="10" type="ORF">NEMVEDRAFT_v1g83057</name>
</gene>
<dbReference type="CDD" id="cd00214">
    <property type="entry name" value="Calpain_III"/>
    <property type="match status" value="1"/>
</dbReference>
<evidence type="ECO:0000256" key="2">
    <source>
        <dbReference type="ARBA" id="ARBA00022670"/>
    </source>
</evidence>
<feature type="non-terminal residue" evidence="10">
    <location>
        <position position="1"/>
    </location>
</feature>
<evidence type="ECO:0000313" key="10">
    <source>
        <dbReference type="EMBL" id="EDO48633.1"/>
    </source>
</evidence>
<dbReference type="PRINTS" id="PR00704">
    <property type="entry name" value="CALPAIN"/>
</dbReference>
<dbReference type="InterPro" id="IPR002048">
    <property type="entry name" value="EF_hand_dom"/>
</dbReference>
<sequence length="652" mass="75680">MSRRALHKRERFASLQRQLLNSKRLFEDRDFPASNRVLFTRRRSVQLIWKRPHEISKSPQFIARGFSSSDVAQGRIRNCWFVAALADLTTNIDLLHHVCPPDQSFEPGSYCGMFRFNFWQFGEWVEIIVDDYLPTYNGRLYFTKSDDPDEFWSALLEKAYAKLCGSYEAMSLGRISEALQDMTGGMIENVDLQNPPHGLFNVMMKAYERQSLMGCSIEVKKYSSDQYEGTLENGLITRHAYSITGLRKATLSSLRGRPEVDLIRLRNPHANSSEWRGAWSDRSPEWNMLSSQEKRELNLTFDDDGEFWMSFDDFLNNFTRLEICMLTPDSMEQNDRRKWDVQNEKGRWQKGVTAGGCRNFIASFYTNPQFRVCLKNPDDDDDELCTVIVSLMRVDHSHRVKIPDRAPIGFAIYKAPSDMRKGDRLDRAFFEYNKAVAMTTSFSKLREISSRYRLHAGEYVVIPSTFNPGQEGDFLLRIFSERPQYASEIDQETKMTSGPKVVITQDDAKSIDHEFWDVFHQMAGEDGEVDQYELQEILSKSFTRELNNNLFALEACRSMISMFDTDRSGALGYNEFRALMILLEKWKNHFHKYDRDHSGDMNAYELRDALNGLGYQLSNSAMSSLVLRYHNKRGTISFDTFIQIVVRVVVMF</sequence>
<dbReference type="Gene3D" id="3.90.70.10">
    <property type="entry name" value="Cysteine proteinases"/>
    <property type="match status" value="1"/>
</dbReference>
<dbReference type="PROSITE" id="PS50203">
    <property type="entry name" value="CALPAIN_CAT"/>
    <property type="match status" value="1"/>
</dbReference>
<dbReference type="AlphaFoldDB" id="A7RJ83"/>
<organism evidence="10 11">
    <name type="scientific">Nematostella vectensis</name>
    <name type="common">Starlet sea anemone</name>
    <dbReference type="NCBI Taxonomy" id="45351"/>
    <lineage>
        <taxon>Eukaryota</taxon>
        <taxon>Metazoa</taxon>
        <taxon>Cnidaria</taxon>
        <taxon>Anthozoa</taxon>
        <taxon>Hexacorallia</taxon>
        <taxon>Actiniaria</taxon>
        <taxon>Edwardsiidae</taxon>
        <taxon>Nematostella</taxon>
    </lineage>
</organism>
<protein>
    <recommendedName>
        <fullName evidence="12">Calpain-B</fullName>
    </recommendedName>
</protein>
<keyword evidence="5" id="KW-0106">Calcium</keyword>
<dbReference type="InterPro" id="IPR018247">
    <property type="entry name" value="EF_Hand_1_Ca_BS"/>
</dbReference>
<dbReference type="eggNOG" id="KOG0045">
    <property type="taxonomic scope" value="Eukaryota"/>
</dbReference>
<dbReference type="InterPro" id="IPR001300">
    <property type="entry name" value="Peptidase_C2_calpain_cat"/>
</dbReference>
<evidence type="ECO:0000256" key="4">
    <source>
        <dbReference type="ARBA" id="ARBA00022807"/>
    </source>
</evidence>
<feature type="domain" description="Calpain catalytic" evidence="8">
    <location>
        <begin position="25"/>
        <end position="327"/>
    </location>
</feature>
<keyword evidence="2 7" id="KW-0645">Protease</keyword>
<accession>A7RJ83</accession>
<proteinExistence type="inferred from homology"/>
<dbReference type="InterPro" id="IPR022683">
    <property type="entry name" value="Calpain_III"/>
</dbReference>
<dbReference type="EMBL" id="DS469513">
    <property type="protein sequence ID" value="EDO48633.1"/>
    <property type="molecule type" value="Genomic_DNA"/>
</dbReference>
<evidence type="ECO:0000256" key="3">
    <source>
        <dbReference type="ARBA" id="ARBA00022801"/>
    </source>
</evidence>
<dbReference type="SUPFAM" id="SSF47473">
    <property type="entry name" value="EF-hand"/>
    <property type="match status" value="1"/>
</dbReference>
<evidence type="ECO:0000313" key="11">
    <source>
        <dbReference type="Proteomes" id="UP000001593"/>
    </source>
</evidence>
<dbReference type="Gene3D" id="2.60.120.380">
    <property type="match status" value="1"/>
</dbReference>
<keyword evidence="4 7" id="KW-0788">Thiol protease</keyword>
<dbReference type="Proteomes" id="UP000001593">
    <property type="component" value="Unassembled WGS sequence"/>
</dbReference>
<evidence type="ECO:0000256" key="5">
    <source>
        <dbReference type="ARBA" id="ARBA00022837"/>
    </source>
</evidence>
<name>A7RJ83_NEMVE</name>
<dbReference type="OMA" id="RIRNCWF"/>
<dbReference type="InterPro" id="IPR036213">
    <property type="entry name" value="Calpain_III_sf"/>
</dbReference>
<dbReference type="InterPro" id="IPR038765">
    <property type="entry name" value="Papain-like_cys_pep_sf"/>
</dbReference>
<evidence type="ECO:0008006" key="12">
    <source>
        <dbReference type="Google" id="ProtNLM"/>
    </source>
</evidence>
<dbReference type="PROSITE" id="PS50222">
    <property type="entry name" value="EF_HAND_2"/>
    <property type="match status" value="1"/>
</dbReference>
<dbReference type="SUPFAM" id="SSF49758">
    <property type="entry name" value="Calpain large subunit, middle domain (domain III)"/>
    <property type="match status" value="1"/>
</dbReference>
<dbReference type="GO" id="GO:0005737">
    <property type="term" value="C:cytoplasm"/>
    <property type="evidence" value="ECO:0000318"/>
    <property type="project" value="GO_Central"/>
</dbReference>
<dbReference type="SUPFAM" id="SSF54001">
    <property type="entry name" value="Cysteine proteinases"/>
    <property type="match status" value="1"/>
</dbReference>
<dbReference type="InParanoid" id="A7RJ83"/>
<dbReference type="PhylomeDB" id="A7RJ83"/>
<reference evidence="10 11" key="1">
    <citation type="journal article" date="2007" name="Science">
        <title>Sea anemone genome reveals ancestral eumetazoan gene repertoire and genomic organization.</title>
        <authorList>
            <person name="Putnam N.H."/>
            <person name="Srivastava M."/>
            <person name="Hellsten U."/>
            <person name="Dirks B."/>
            <person name="Chapman J."/>
            <person name="Salamov A."/>
            <person name="Terry A."/>
            <person name="Shapiro H."/>
            <person name="Lindquist E."/>
            <person name="Kapitonov V.V."/>
            <person name="Jurka J."/>
            <person name="Genikhovich G."/>
            <person name="Grigoriev I.V."/>
            <person name="Lucas S.M."/>
            <person name="Steele R.E."/>
            <person name="Finnerty J.R."/>
            <person name="Technau U."/>
            <person name="Martindale M.Q."/>
            <person name="Rokhsar D.S."/>
        </authorList>
    </citation>
    <scope>NUCLEOTIDE SEQUENCE [LARGE SCALE GENOMIC DNA]</scope>
    <source>
        <strain evidence="11">CH2 X CH6</strain>
    </source>
</reference>
<dbReference type="STRING" id="45351.A7RJ83"/>
<dbReference type="PANTHER" id="PTHR10183">
    <property type="entry name" value="CALPAIN"/>
    <property type="match status" value="1"/>
</dbReference>
<dbReference type="InterPro" id="IPR022682">
    <property type="entry name" value="Calpain_domain_III"/>
</dbReference>
<dbReference type="InterPro" id="IPR033883">
    <property type="entry name" value="C2_III"/>
</dbReference>
<feature type="active site" evidence="6 7">
    <location>
        <position position="239"/>
    </location>
</feature>
<keyword evidence="11" id="KW-1185">Reference proteome</keyword>
<dbReference type="GO" id="GO:0006508">
    <property type="term" value="P:proteolysis"/>
    <property type="evidence" value="ECO:0000318"/>
    <property type="project" value="GO_Central"/>
</dbReference>
<feature type="domain" description="EF-hand" evidence="9">
    <location>
        <begin position="581"/>
        <end position="616"/>
    </location>
</feature>
<dbReference type="Pfam" id="PF00648">
    <property type="entry name" value="Peptidase_C2"/>
    <property type="match status" value="1"/>
</dbReference>
<dbReference type="HOGENOM" id="CLU_010982_0_1_1"/>
<dbReference type="SMART" id="SM00720">
    <property type="entry name" value="calpain_III"/>
    <property type="match status" value="1"/>
</dbReference>
<feature type="active site" evidence="6 7">
    <location>
        <position position="79"/>
    </location>
</feature>
<evidence type="ECO:0000256" key="7">
    <source>
        <dbReference type="PROSITE-ProRule" id="PRU00239"/>
    </source>
</evidence>
<dbReference type="GO" id="GO:0004198">
    <property type="term" value="F:calcium-dependent cysteine-type endopeptidase activity"/>
    <property type="evidence" value="ECO:0000318"/>
    <property type="project" value="GO_Central"/>
</dbReference>
<dbReference type="Pfam" id="PF01067">
    <property type="entry name" value="Calpain_III"/>
    <property type="match status" value="1"/>
</dbReference>
<evidence type="ECO:0000259" key="8">
    <source>
        <dbReference type="PROSITE" id="PS50203"/>
    </source>
</evidence>
<comment type="similarity">
    <text evidence="1">Belongs to the peptidase C2 family.</text>
</comment>
<dbReference type="InterPro" id="IPR011992">
    <property type="entry name" value="EF-hand-dom_pair"/>
</dbReference>
<dbReference type="Gene3D" id="1.10.238.10">
    <property type="entry name" value="EF-hand"/>
    <property type="match status" value="1"/>
</dbReference>